<dbReference type="RefSeq" id="WP_141200696.1">
    <property type="nucleotide sequence ID" value="NZ_CP041186.1"/>
</dbReference>
<accession>A0A4Y6Q161</accession>
<dbReference type="Proteomes" id="UP000315995">
    <property type="component" value="Chromosome"/>
</dbReference>
<dbReference type="AlphaFoldDB" id="A0A4Y6Q161"/>
<feature type="compositionally biased region" description="Polar residues" evidence="1">
    <location>
        <begin position="1"/>
        <end position="20"/>
    </location>
</feature>
<dbReference type="Gene3D" id="2.60.120.10">
    <property type="entry name" value="Jelly Rolls"/>
    <property type="match status" value="1"/>
</dbReference>
<proteinExistence type="predicted"/>
<dbReference type="InterPro" id="IPR011051">
    <property type="entry name" value="RmlC_Cupin_sf"/>
</dbReference>
<protein>
    <submittedName>
        <fullName evidence="3">Cupin domain-containing protein</fullName>
    </submittedName>
</protein>
<gene>
    <name evidence="3" type="ORF">FIV42_26960</name>
</gene>
<keyword evidence="4" id="KW-1185">Reference proteome</keyword>
<accession>A0A5B8YFW1</accession>
<sequence length="115" mass="12486">MAAQTPQNKTPQKIKSSEAPSSGPKFLRQLASGDQVGMRMWVDEKPGDKESKMHSSPYETVGYVIDGKAKLHCGGETIELAKGDSWFVPADVEHCYEILDSFTAVEATSPPSARS</sequence>
<dbReference type="OrthoDB" id="882143at2"/>
<name>A0A4Y6Q161_PERCE</name>
<evidence type="ECO:0000256" key="1">
    <source>
        <dbReference type="SAM" id="MobiDB-lite"/>
    </source>
</evidence>
<evidence type="ECO:0000313" key="3">
    <source>
        <dbReference type="EMBL" id="QDG54252.1"/>
    </source>
</evidence>
<organism evidence="3 4">
    <name type="scientific">Persicimonas caeni</name>
    <dbReference type="NCBI Taxonomy" id="2292766"/>
    <lineage>
        <taxon>Bacteria</taxon>
        <taxon>Deltaproteobacteria</taxon>
        <taxon>Bradymonadales</taxon>
        <taxon>Bradymonadaceae</taxon>
        <taxon>Persicimonas</taxon>
    </lineage>
</organism>
<dbReference type="InterPro" id="IPR013096">
    <property type="entry name" value="Cupin_2"/>
</dbReference>
<evidence type="ECO:0000313" key="4">
    <source>
        <dbReference type="Proteomes" id="UP000315995"/>
    </source>
</evidence>
<dbReference type="Pfam" id="PF07883">
    <property type="entry name" value="Cupin_2"/>
    <property type="match status" value="1"/>
</dbReference>
<dbReference type="InterPro" id="IPR014710">
    <property type="entry name" value="RmlC-like_jellyroll"/>
</dbReference>
<dbReference type="SUPFAM" id="SSF51182">
    <property type="entry name" value="RmlC-like cupins"/>
    <property type="match status" value="1"/>
</dbReference>
<reference evidence="3 4" key="1">
    <citation type="submission" date="2019-06" db="EMBL/GenBank/DDBJ databases">
        <title>Persicimonas caeni gen. nov., sp. nov., a predatory bacterium isolated from solar saltern.</title>
        <authorList>
            <person name="Wang S."/>
        </authorList>
    </citation>
    <scope>NUCLEOTIDE SEQUENCE [LARGE SCALE GENOMIC DNA]</scope>
    <source>
        <strain evidence="3 4">YN101</strain>
    </source>
</reference>
<feature type="region of interest" description="Disordered" evidence="1">
    <location>
        <begin position="1"/>
        <end position="27"/>
    </location>
</feature>
<evidence type="ECO:0000259" key="2">
    <source>
        <dbReference type="Pfam" id="PF07883"/>
    </source>
</evidence>
<dbReference type="EMBL" id="CP041186">
    <property type="protein sequence ID" value="QDG54252.1"/>
    <property type="molecule type" value="Genomic_DNA"/>
</dbReference>
<feature type="domain" description="Cupin type-2" evidence="2">
    <location>
        <begin position="42"/>
        <end position="97"/>
    </location>
</feature>